<evidence type="ECO:0000313" key="2">
    <source>
        <dbReference type="EMBL" id="SOC23001.1"/>
    </source>
</evidence>
<gene>
    <name evidence="2" type="ORF">SAMN05421512_112221</name>
</gene>
<dbReference type="SUPFAM" id="SSF53300">
    <property type="entry name" value="vWA-like"/>
    <property type="match status" value="1"/>
</dbReference>
<keyword evidence="3" id="KW-1185">Reference proteome</keyword>
<dbReference type="Gene3D" id="3.40.50.410">
    <property type="entry name" value="von Willebrand factor, type A domain"/>
    <property type="match status" value="1"/>
</dbReference>
<dbReference type="STRING" id="538381.GCA_001696535_00710"/>
<accession>A0A285TKP9</accession>
<protein>
    <recommendedName>
        <fullName evidence="4">VWA domain-containing protein</fullName>
    </recommendedName>
</protein>
<name>A0A285TKP9_9HYPH</name>
<reference evidence="2 3" key="1">
    <citation type="submission" date="2017-08" db="EMBL/GenBank/DDBJ databases">
        <authorList>
            <person name="de Groot N.N."/>
        </authorList>
    </citation>
    <scope>NUCLEOTIDE SEQUENCE [LARGE SCALE GENOMIC DNA]</scope>
    <source>
        <strain evidence="2 3">USBA 352</strain>
    </source>
</reference>
<evidence type="ECO:0000256" key="1">
    <source>
        <dbReference type="SAM" id="MobiDB-lite"/>
    </source>
</evidence>
<feature type="compositionally biased region" description="Low complexity" evidence="1">
    <location>
        <begin position="12"/>
        <end position="26"/>
    </location>
</feature>
<feature type="region of interest" description="Disordered" evidence="1">
    <location>
        <begin position="1"/>
        <end position="26"/>
    </location>
</feature>
<evidence type="ECO:0008006" key="4">
    <source>
        <dbReference type="Google" id="ProtNLM"/>
    </source>
</evidence>
<dbReference type="AlphaFoldDB" id="A0A285TKP9"/>
<dbReference type="Proteomes" id="UP000219331">
    <property type="component" value="Unassembled WGS sequence"/>
</dbReference>
<dbReference type="EMBL" id="OBML01000012">
    <property type="protein sequence ID" value="SOC23001.1"/>
    <property type="molecule type" value="Genomic_DNA"/>
</dbReference>
<feature type="compositionally biased region" description="Basic and acidic residues" evidence="1">
    <location>
        <begin position="1"/>
        <end position="11"/>
    </location>
</feature>
<proteinExistence type="predicted"/>
<sequence length="247" mass="26600">MDDDRRMETTRSRAPTGTSAGTAPATSARSEISAFLGAAQATRNVATAGRLVFALDATMSRQPTWDRACTIQGEMFTAAGNVGRLAMQLVYFRGFGECAASKWVDDGEALARLMTRIDCRGGQTQIRKVLRHAIDETRRRKVQALVYIGDCVEEDVDALCARAGELGLLGVPAFIFQEGADAHAETAFREIARLTRGAYFRLDGSSARELADLLKAAAVYAAAGREGLERLTRSGDGGAKRLLQHLG</sequence>
<organism evidence="2 3">
    <name type="scientific">Stappia indica</name>
    <dbReference type="NCBI Taxonomy" id="538381"/>
    <lineage>
        <taxon>Bacteria</taxon>
        <taxon>Pseudomonadati</taxon>
        <taxon>Pseudomonadota</taxon>
        <taxon>Alphaproteobacteria</taxon>
        <taxon>Hyphomicrobiales</taxon>
        <taxon>Stappiaceae</taxon>
        <taxon>Stappia</taxon>
    </lineage>
</organism>
<evidence type="ECO:0000313" key="3">
    <source>
        <dbReference type="Proteomes" id="UP000219331"/>
    </source>
</evidence>
<dbReference type="InterPro" id="IPR036465">
    <property type="entry name" value="vWFA_dom_sf"/>
</dbReference>